<dbReference type="AlphaFoldDB" id="A0A4Z2I323"/>
<evidence type="ECO:0000256" key="1">
    <source>
        <dbReference type="SAM" id="MobiDB-lite"/>
    </source>
</evidence>
<keyword evidence="3" id="KW-1185">Reference proteome</keyword>
<gene>
    <name evidence="2" type="ORF">EYF80_017252</name>
</gene>
<comment type="caution">
    <text evidence="2">The sequence shown here is derived from an EMBL/GenBank/DDBJ whole genome shotgun (WGS) entry which is preliminary data.</text>
</comment>
<evidence type="ECO:0000313" key="3">
    <source>
        <dbReference type="Proteomes" id="UP000314294"/>
    </source>
</evidence>
<feature type="region of interest" description="Disordered" evidence="1">
    <location>
        <begin position="145"/>
        <end position="171"/>
    </location>
</feature>
<name>A0A4Z2I323_9TELE</name>
<accession>A0A4Z2I323</accession>
<proteinExistence type="predicted"/>
<feature type="region of interest" description="Disordered" evidence="1">
    <location>
        <begin position="63"/>
        <end position="105"/>
    </location>
</feature>
<dbReference type="Proteomes" id="UP000314294">
    <property type="component" value="Unassembled WGS sequence"/>
</dbReference>
<protein>
    <submittedName>
        <fullName evidence="2">Uncharacterized protein</fullName>
    </submittedName>
</protein>
<feature type="compositionally biased region" description="Basic and acidic residues" evidence="1">
    <location>
        <begin position="84"/>
        <end position="94"/>
    </location>
</feature>
<sequence>MLPEEYTGLMTNIITKQLRMPSRQVCQEKSWKVVFLSDTVNQFRPVTRGADQDEEEDVDCERVEDGDDGAFGDGNTRSLQLPFRDMRSGRKHQDPLPPTDTKPQTLTAQVVPQSGGVEARVAGVVAGGLVVGPLVDEDKITWYDHHGADEDGQQGHGDHQQDDEGGAGVDVGAHQTHEQTQQQHHGGVEHRVPVALWEHAHPLGHRGL</sequence>
<evidence type="ECO:0000313" key="2">
    <source>
        <dbReference type="EMBL" id="TNN72476.1"/>
    </source>
</evidence>
<dbReference type="EMBL" id="SRLO01000136">
    <property type="protein sequence ID" value="TNN72476.1"/>
    <property type="molecule type" value="Genomic_DNA"/>
</dbReference>
<reference evidence="2 3" key="1">
    <citation type="submission" date="2019-03" db="EMBL/GenBank/DDBJ databases">
        <title>First draft genome of Liparis tanakae, snailfish: a comprehensive survey of snailfish specific genes.</title>
        <authorList>
            <person name="Kim W."/>
            <person name="Song I."/>
            <person name="Jeong J.-H."/>
            <person name="Kim D."/>
            <person name="Kim S."/>
            <person name="Ryu S."/>
            <person name="Song J.Y."/>
            <person name="Lee S.K."/>
        </authorList>
    </citation>
    <scope>NUCLEOTIDE SEQUENCE [LARGE SCALE GENOMIC DNA]</scope>
    <source>
        <tissue evidence="2">Muscle</tissue>
    </source>
</reference>
<organism evidence="2 3">
    <name type="scientific">Liparis tanakae</name>
    <name type="common">Tanaka's snailfish</name>
    <dbReference type="NCBI Taxonomy" id="230148"/>
    <lineage>
        <taxon>Eukaryota</taxon>
        <taxon>Metazoa</taxon>
        <taxon>Chordata</taxon>
        <taxon>Craniata</taxon>
        <taxon>Vertebrata</taxon>
        <taxon>Euteleostomi</taxon>
        <taxon>Actinopterygii</taxon>
        <taxon>Neopterygii</taxon>
        <taxon>Teleostei</taxon>
        <taxon>Neoteleostei</taxon>
        <taxon>Acanthomorphata</taxon>
        <taxon>Eupercaria</taxon>
        <taxon>Perciformes</taxon>
        <taxon>Cottioidei</taxon>
        <taxon>Cottales</taxon>
        <taxon>Liparidae</taxon>
        <taxon>Liparis</taxon>
    </lineage>
</organism>